<reference evidence="3" key="1">
    <citation type="submission" date="2020-10" db="EMBL/GenBank/DDBJ databases">
        <authorList>
            <person name="Gilroy R."/>
        </authorList>
    </citation>
    <scope>NUCLEOTIDE SEQUENCE</scope>
    <source>
        <strain evidence="3">2889</strain>
    </source>
</reference>
<dbReference type="Pfam" id="PF13205">
    <property type="entry name" value="Big_5"/>
    <property type="match status" value="1"/>
</dbReference>
<organism evidence="3 4">
    <name type="scientific">Candidatus Pullibacteroides excrementavium</name>
    <dbReference type="NCBI Taxonomy" id="2840905"/>
    <lineage>
        <taxon>Bacteria</taxon>
        <taxon>Pseudomonadati</taxon>
        <taxon>Bacteroidota</taxon>
        <taxon>Bacteroidia</taxon>
        <taxon>Bacteroidales</taxon>
        <taxon>Candidatus Pullibacteroides</taxon>
    </lineage>
</organism>
<protein>
    <submittedName>
        <fullName evidence="3">Ig-like domain-containing protein</fullName>
    </submittedName>
</protein>
<gene>
    <name evidence="3" type="ORF">IAB08_07445</name>
</gene>
<feature type="domain" description="SbsA Ig-like" evidence="2">
    <location>
        <begin position="40"/>
        <end position="138"/>
    </location>
</feature>
<evidence type="ECO:0000259" key="2">
    <source>
        <dbReference type="Pfam" id="PF13205"/>
    </source>
</evidence>
<comment type="caution">
    <text evidence="3">The sequence shown here is derived from an EMBL/GenBank/DDBJ whole genome shotgun (WGS) entry which is preliminary data.</text>
</comment>
<dbReference type="InterPro" id="IPR032812">
    <property type="entry name" value="SbsA_Ig"/>
</dbReference>
<name>A0A9D9DUA4_9BACT</name>
<accession>A0A9D9DUA4</accession>
<evidence type="ECO:0000313" key="3">
    <source>
        <dbReference type="EMBL" id="MBO8433110.1"/>
    </source>
</evidence>
<dbReference type="EMBL" id="JADIMZ010000110">
    <property type="protein sequence ID" value="MBO8433110.1"/>
    <property type="molecule type" value="Genomic_DNA"/>
</dbReference>
<keyword evidence="1" id="KW-0732">Signal</keyword>
<evidence type="ECO:0000313" key="4">
    <source>
        <dbReference type="Proteomes" id="UP000823612"/>
    </source>
</evidence>
<dbReference type="PROSITE" id="PS51257">
    <property type="entry name" value="PROKAR_LIPOPROTEIN"/>
    <property type="match status" value="1"/>
</dbReference>
<dbReference type="Proteomes" id="UP000823612">
    <property type="component" value="Unassembled WGS sequence"/>
</dbReference>
<evidence type="ECO:0000256" key="1">
    <source>
        <dbReference type="ARBA" id="ARBA00022729"/>
    </source>
</evidence>
<sequence length="637" mass="72389">MRMIRVQRADVFVMALGLLAVMASCARYGAGPTGGPKDLAPPILLSALPPEGDTVHDMNGPTEIVLNFDEYVVLSETDKIVTSPPLSKVSYTGNLKQVKVVIEDTLLRDRTYSINFNNAIGDLHESTPLQGYTYFFSTGSKVDSGRIDGIVKDAFTLAPVASASVMFYARKPEGYPVVSSPDYVAVTDTGGYFQCRYMAEGCYYLLVAAEESRDYRVDPTQEKMAYSSDCWQTQAYRPPVLFRKQPGIKESDSLMRKANDSLYRVERQQNYGDIGQSGRYLYAYQDKLDSVFLKESKFDKAGEITLNWYYALDYDSLHLEFLPAYSDMEMVRQWEMMQADTNQVEEGRRGRRNRPMEDMELPDLSWPSFLRYSFVPQSDPLVSKVYFNNMAVTGLRLVMDYKGFVDTAELMLPVSGGGKKTMADTVAFRLSMSPGSLFFQDSLLLDFNFPVIGEDWAKASLLEIATDEEGKKDTVVIPMEETRLERIYPNRYSLKYPWKPGLEYSFFIPSACFSDYFGRLVDTTFFTARVPALETYGQVGLRVQGVDTGFQYLIQMVTPGTGGRILHSAVLPEDGRMEYPYVNPSNISFVLVRDDNRNGRWDAGDYQKGLQPERRWFFPKNLQVEADWRMEESWSVK</sequence>
<reference evidence="3" key="2">
    <citation type="journal article" date="2021" name="PeerJ">
        <title>Extensive microbial diversity within the chicken gut microbiome revealed by metagenomics and culture.</title>
        <authorList>
            <person name="Gilroy R."/>
            <person name="Ravi A."/>
            <person name="Getino M."/>
            <person name="Pursley I."/>
            <person name="Horton D.L."/>
            <person name="Alikhan N.F."/>
            <person name="Baker D."/>
            <person name="Gharbi K."/>
            <person name="Hall N."/>
            <person name="Watson M."/>
            <person name="Adriaenssens E.M."/>
            <person name="Foster-Nyarko E."/>
            <person name="Jarju S."/>
            <person name="Secka A."/>
            <person name="Antonio M."/>
            <person name="Oren A."/>
            <person name="Chaudhuri R.R."/>
            <person name="La Ragione R."/>
            <person name="Hildebrand F."/>
            <person name="Pallen M.J."/>
        </authorList>
    </citation>
    <scope>NUCLEOTIDE SEQUENCE</scope>
    <source>
        <strain evidence="3">2889</strain>
    </source>
</reference>
<dbReference type="AlphaFoldDB" id="A0A9D9DUA4"/>
<proteinExistence type="predicted"/>